<protein>
    <submittedName>
        <fullName evidence="2">Uncharacterized protein</fullName>
    </submittedName>
</protein>
<accession>A0A6A6E526</accession>
<name>A0A6A6E526_9PEZI</name>
<gene>
    <name evidence="2" type="ORF">K469DRAFT_707362</name>
</gene>
<feature type="chain" id="PRO_5025494878" evidence="1">
    <location>
        <begin position="31"/>
        <end position="72"/>
    </location>
</feature>
<keyword evidence="3" id="KW-1185">Reference proteome</keyword>
<dbReference type="Proteomes" id="UP000800200">
    <property type="component" value="Unassembled WGS sequence"/>
</dbReference>
<evidence type="ECO:0000313" key="2">
    <source>
        <dbReference type="EMBL" id="KAF2185699.1"/>
    </source>
</evidence>
<dbReference type="AlphaFoldDB" id="A0A6A6E526"/>
<feature type="signal peptide" evidence="1">
    <location>
        <begin position="1"/>
        <end position="30"/>
    </location>
</feature>
<sequence length="72" mass="7919">MHNFLSPVGISFNLGILSDLLLCMSTNSLASVHGICIRGLTGDPTFLESIILLRPSQVLHISITRSFQHTQR</sequence>
<evidence type="ECO:0000313" key="3">
    <source>
        <dbReference type="Proteomes" id="UP000800200"/>
    </source>
</evidence>
<proteinExistence type="predicted"/>
<evidence type="ECO:0000256" key="1">
    <source>
        <dbReference type="SAM" id="SignalP"/>
    </source>
</evidence>
<keyword evidence="1" id="KW-0732">Signal</keyword>
<reference evidence="2" key="1">
    <citation type="journal article" date="2020" name="Stud. Mycol.">
        <title>101 Dothideomycetes genomes: a test case for predicting lifestyles and emergence of pathogens.</title>
        <authorList>
            <person name="Haridas S."/>
            <person name="Albert R."/>
            <person name="Binder M."/>
            <person name="Bloem J."/>
            <person name="Labutti K."/>
            <person name="Salamov A."/>
            <person name="Andreopoulos B."/>
            <person name="Baker S."/>
            <person name="Barry K."/>
            <person name="Bills G."/>
            <person name="Bluhm B."/>
            <person name="Cannon C."/>
            <person name="Castanera R."/>
            <person name="Culley D."/>
            <person name="Daum C."/>
            <person name="Ezra D."/>
            <person name="Gonzalez J."/>
            <person name="Henrissat B."/>
            <person name="Kuo A."/>
            <person name="Liang C."/>
            <person name="Lipzen A."/>
            <person name="Lutzoni F."/>
            <person name="Magnuson J."/>
            <person name="Mondo S."/>
            <person name="Nolan M."/>
            <person name="Ohm R."/>
            <person name="Pangilinan J."/>
            <person name="Park H.-J."/>
            <person name="Ramirez L."/>
            <person name="Alfaro M."/>
            <person name="Sun H."/>
            <person name="Tritt A."/>
            <person name="Yoshinaga Y."/>
            <person name="Zwiers L.-H."/>
            <person name="Turgeon B."/>
            <person name="Goodwin S."/>
            <person name="Spatafora J."/>
            <person name="Crous P."/>
            <person name="Grigoriev I."/>
        </authorList>
    </citation>
    <scope>NUCLEOTIDE SEQUENCE</scope>
    <source>
        <strain evidence="2">CBS 207.26</strain>
    </source>
</reference>
<organism evidence="2 3">
    <name type="scientific">Zopfia rhizophila CBS 207.26</name>
    <dbReference type="NCBI Taxonomy" id="1314779"/>
    <lineage>
        <taxon>Eukaryota</taxon>
        <taxon>Fungi</taxon>
        <taxon>Dikarya</taxon>
        <taxon>Ascomycota</taxon>
        <taxon>Pezizomycotina</taxon>
        <taxon>Dothideomycetes</taxon>
        <taxon>Dothideomycetes incertae sedis</taxon>
        <taxon>Zopfiaceae</taxon>
        <taxon>Zopfia</taxon>
    </lineage>
</organism>
<dbReference type="EMBL" id="ML994632">
    <property type="protein sequence ID" value="KAF2185699.1"/>
    <property type="molecule type" value="Genomic_DNA"/>
</dbReference>